<feature type="region of interest" description="Disordered" evidence="1">
    <location>
        <begin position="138"/>
        <end position="162"/>
    </location>
</feature>
<protein>
    <submittedName>
        <fullName evidence="2">Uncharacterized protein</fullName>
    </submittedName>
</protein>
<dbReference type="KEGG" id="por:APT59_01430"/>
<feature type="compositionally biased region" description="Basic and acidic residues" evidence="1">
    <location>
        <begin position="150"/>
        <end position="162"/>
    </location>
</feature>
<gene>
    <name evidence="2" type="ORF">APT59_01430</name>
</gene>
<dbReference type="RefSeq" id="WP_059313227.1">
    <property type="nucleotide sequence ID" value="NZ_CP013987.1"/>
</dbReference>
<dbReference type="AlphaFoldDB" id="A0A0U4WUW0"/>
<reference evidence="2 3" key="1">
    <citation type="submission" date="2016-01" db="EMBL/GenBank/DDBJ databases">
        <title>Annotation of Pseudomonas oryzihabitans USDA-ARS-USMARC-56511.</title>
        <authorList>
            <person name="Harhay G.P."/>
            <person name="Harhay D.M."/>
            <person name="Smith T.P.L."/>
            <person name="Bono J.L."/>
            <person name="Heaton M.P."/>
            <person name="Clawson M.L."/>
            <person name="Chitko-Mckown C.G."/>
            <person name="Capik S.F."/>
            <person name="DeDonder K.D."/>
            <person name="Apley M.D."/>
            <person name="Lubbers B.V."/>
            <person name="White B.J."/>
            <person name="Larson R.L."/>
        </authorList>
    </citation>
    <scope>NUCLEOTIDE SEQUENCE [LARGE SCALE GENOMIC DNA]</scope>
    <source>
        <strain evidence="2 3">USDA-ARS-USMARC-56511</strain>
    </source>
</reference>
<dbReference type="Pfam" id="PF03682">
    <property type="entry name" value="UPF0158"/>
    <property type="match status" value="1"/>
</dbReference>
<name>A0A0U4WUW0_9PSED</name>
<dbReference type="EMBL" id="CP013987">
    <property type="protein sequence ID" value="ALZ82932.1"/>
    <property type="molecule type" value="Genomic_DNA"/>
</dbReference>
<evidence type="ECO:0000256" key="1">
    <source>
        <dbReference type="SAM" id="MobiDB-lite"/>
    </source>
</evidence>
<dbReference type="OrthoDB" id="6885232at2"/>
<sequence length="162" mass="18744">MRPLTLDLDLLAAALDSRERGTHFLDLESGALRLLDPDDLSLEEREELEDPERYLPLPRLTQDDRLELREAFLHQLRHPHAQPLLRAALESRRPIRTFDYELELFPSVRDAWQAFALSRLKEELLVLLDEAGLEALPADGRLPLPDDMPEGIRRRLEKGQGR</sequence>
<evidence type="ECO:0000313" key="3">
    <source>
        <dbReference type="Proteomes" id="UP000064137"/>
    </source>
</evidence>
<dbReference type="InterPro" id="IPR005361">
    <property type="entry name" value="UPF0158"/>
</dbReference>
<evidence type="ECO:0000313" key="2">
    <source>
        <dbReference type="EMBL" id="ALZ82932.1"/>
    </source>
</evidence>
<organism evidence="2 3">
    <name type="scientific">Pseudomonas oryzihabitans</name>
    <dbReference type="NCBI Taxonomy" id="47885"/>
    <lineage>
        <taxon>Bacteria</taxon>
        <taxon>Pseudomonadati</taxon>
        <taxon>Pseudomonadota</taxon>
        <taxon>Gammaproteobacteria</taxon>
        <taxon>Pseudomonadales</taxon>
        <taxon>Pseudomonadaceae</taxon>
        <taxon>Pseudomonas</taxon>
    </lineage>
</organism>
<dbReference type="Proteomes" id="UP000064137">
    <property type="component" value="Chromosome"/>
</dbReference>
<accession>A0A0U4WUW0</accession>
<proteinExistence type="predicted"/>